<reference evidence="3" key="1">
    <citation type="submission" date="2020-10" db="EMBL/GenBank/DDBJ databases">
        <authorList>
            <person name="Gilroy R."/>
        </authorList>
    </citation>
    <scope>NUCLEOTIDE SEQUENCE</scope>
    <source>
        <strain evidence="3">CHK195-15760</strain>
    </source>
</reference>
<keyword evidence="2" id="KW-0472">Membrane</keyword>
<keyword evidence="2" id="KW-0812">Transmembrane</keyword>
<dbReference type="AlphaFoldDB" id="A0A9D1M1R0"/>
<sequence>MKKINKFSIMLIFFIFLSFYFPVFCLAIDNFDTMKENADSFIVEGKKQGGSIISDTELQGFALPIGRMLVAVATVIVIIVTIILGIQYMMANPSDKANLKKKLIGLVVSIIVIYGAQGIWAILYHFMSEQTVSESRLAAVQETDSKTQSNDNNKQNSNNKNNNEKSNSDKQNSNNQSSNNSDTSSSSSTNNGQNKNESGEKQNNNTEEDKEKKNVTQLLSTIGDYSKQIEKDYKAGKYWEYSNNKRSLGEKRTHNSFADAKKGARTTNCARIVFWAFYDLGITKQKEDIYSNASGELKAKDSTKKRIEKFAKIIRVNKTPNQLKKEGNLKPGDICLYPGHTNIYIGNNKWYDAGRGSGVGNAYSYKTVNGNAIYRFKTVGPCESRYVDKTATYIIRLKDQT</sequence>
<protein>
    <recommendedName>
        <fullName evidence="5">NlpC/P60 domain-containing protein</fullName>
    </recommendedName>
</protein>
<feature type="region of interest" description="Disordered" evidence="1">
    <location>
        <begin position="138"/>
        <end position="215"/>
    </location>
</feature>
<reference evidence="3" key="2">
    <citation type="journal article" date="2021" name="PeerJ">
        <title>Extensive microbial diversity within the chicken gut microbiome revealed by metagenomics and culture.</title>
        <authorList>
            <person name="Gilroy R."/>
            <person name="Ravi A."/>
            <person name="Getino M."/>
            <person name="Pursley I."/>
            <person name="Horton D.L."/>
            <person name="Alikhan N.F."/>
            <person name="Baker D."/>
            <person name="Gharbi K."/>
            <person name="Hall N."/>
            <person name="Watson M."/>
            <person name="Adriaenssens E.M."/>
            <person name="Foster-Nyarko E."/>
            <person name="Jarju S."/>
            <person name="Secka A."/>
            <person name="Antonio M."/>
            <person name="Oren A."/>
            <person name="Chaudhuri R.R."/>
            <person name="La Ragione R."/>
            <person name="Hildebrand F."/>
            <person name="Pallen M.J."/>
        </authorList>
    </citation>
    <scope>NUCLEOTIDE SEQUENCE</scope>
    <source>
        <strain evidence="3">CHK195-15760</strain>
    </source>
</reference>
<gene>
    <name evidence="3" type="ORF">IAB70_06415</name>
</gene>
<feature type="transmembrane region" description="Helical" evidence="2">
    <location>
        <begin position="68"/>
        <end position="91"/>
    </location>
</feature>
<feature type="compositionally biased region" description="Low complexity" evidence="1">
    <location>
        <begin position="169"/>
        <end position="205"/>
    </location>
</feature>
<comment type="caution">
    <text evidence="3">The sequence shown here is derived from an EMBL/GenBank/DDBJ whole genome shotgun (WGS) entry which is preliminary data.</text>
</comment>
<accession>A0A9D1M1R0</accession>
<dbReference type="Proteomes" id="UP000824093">
    <property type="component" value="Unassembled WGS sequence"/>
</dbReference>
<evidence type="ECO:0000256" key="2">
    <source>
        <dbReference type="SAM" id="Phobius"/>
    </source>
</evidence>
<proteinExistence type="predicted"/>
<dbReference type="EMBL" id="DVNH01000048">
    <property type="protein sequence ID" value="HIU52225.1"/>
    <property type="molecule type" value="Genomic_DNA"/>
</dbReference>
<evidence type="ECO:0000256" key="1">
    <source>
        <dbReference type="SAM" id="MobiDB-lite"/>
    </source>
</evidence>
<evidence type="ECO:0008006" key="5">
    <source>
        <dbReference type="Google" id="ProtNLM"/>
    </source>
</evidence>
<evidence type="ECO:0000313" key="3">
    <source>
        <dbReference type="EMBL" id="HIU52225.1"/>
    </source>
</evidence>
<feature type="compositionally biased region" description="Low complexity" evidence="1">
    <location>
        <begin position="146"/>
        <end position="161"/>
    </location>
</feature>
<dbReference type="Gene3D" id="3.90.1720.10">
    <property type="entry name" value="endopeptidase domain like (from Nostoc punctiforme)"/>
    <property type="match status" value="1"/>
</dbReference>
<keyword evidence="2" id="KW-1133">Transmembrane helix</keyword>
<organism evidence="3 4">
    <name type="scientific">Candidatus Merdicola faecigallinarum</name>
    <dbReference type="NCBI Taxonomy" id="2840862"/>
    <lineage>
        <taxon>Bacteria</taxon>
        <taxon>Bacillati</taxon>
        <taxon>Bacillota</taxon>
        <taxon>Clostridia</taxon>
        <taxon>Candidatus Merdicola</taxon>
    </lineage>
</organism>
<evidence type="ECO:0000313" key="4">
    <source>
        <dbReference type="Proteomes" id="UP000824093"/>
    </source>
</evidence>
<feature type="transmembrane region" description="Helical" evidence="2">
    <location>
        <begin position="103"/>
        <end position="127"/>
    </location>
</feature>
<name>A0A9D1M1R0_9FIRM</name>